<dbReference type="EMBL" id="JASODW010000005">
    <property type="protein sequence ID" value="MDK6275247.1"/>
    <property type="molecule type" value="Genomic_DNA"/>
</dbReference>
<dbReference type="Pfam" id="PF02104">
    <property type="entry name" value="SURF1"/>
    <property type="match status" value="1"/>
</dbReference>
<evidence type="ECO:0000313" key="3">
    <source>
        <dbReference type="EMBL" id="MDK6275247.1"/>
    </source>
</evidence>
<evidence type="ECO:0000256" key="2">
    <source>
        <dbReference type="SAM" id="MobiDB-lite"/>
    </source>
</evidence>
<comment type="caution">
    <text evidence="3">The sequence shown here is derived from an EMBL/GenBank/DDBJ whole genome shotgun (WGS) entry which is preliminary data.</text>
</comment>
<sequence length="313" mass="34907">MLKTALQPKWLALLLACLVVSTGFVWLSKWQFDRSVDRAPTTQEQSETAVPLGSHFEPGKDMTHADADQIVTMKGRYIEGTQAYVQDRLFEGEQGFWVVQAFEVDGVSDVMPVVRGWQPGKSEVPPATDADEVTVTGRLLPAEAPIARGRADDLHGLPVLKDVSAARLSNMWNRDAYAGFVVVFEQSPDDVKAGVDQLKHVYVAPGYLQENQLNWLNVFYGVEWIVFAVFSLFVWWRLVRDDYQNELKFEAELAAWQKRQDARVAQAQAEARKRLAAQASGRELDDVGAENNTGLEDNAGAENNAGPRNRENG</sequence>
<dbReference type="Proteomes" id="UP001240483">
    <property type="component" value="Unassembled WGS sequence"/>
</dbReference>
<keyword evidence="1" id="KW-1003">Cell membrane</keyword>
<dbReference type="GO" id="GO:0005886">
    <property type="term" value="C:plasma membrane"/>
    <property type="evidence" value="ECO:0007669"/>
    <property type="project" value="UniProtKB-SubCell"/>
</dbReference>
<keyword evidence="1" id="KW-0812">Transmembrane</keyword>
<feature type="transmembrane region" description="Helical" evidence="1">
    <location>
        <begin position="218"/>
        <end position="239"/>
    </location>
</feature>
<dbReference type="RefSeq" id="WP_285333151.1">
    <property type="nucleotide sequence ID" value="NZ_JASODW010000005.1"/>
</dbReference>
<dbReference type="PROSITE" id="PS50895">
    <property type="entry name" value="SURF1"/>
    <property type="match status" value="1"/>
</dbReference>
<dbReference type="CDD" id="cd06662">
    <property type="entry name" value="SURF1"/>
    <property type="match status" value="1"/>
</dbReference>
<protein>
    <recommendedName>
        <fullName evidence="1">SURF1-like protein</fullName>
    </recommendedName>
</protein>
<comment type="similarity">
    <text evidence="1">Belongs to the SURF1 family.</text>
</comment>
<proteinExistence type="inferred from homology"/>
<feature type="region of interest" description="Disordered" evidence="2">
    <location>
        <begin position="39"/>
        <end position="58"/>
    </location>
</feature>
<reference evidence="3" key="1">
    <citation type="submission" date="2023-05" db="EMBL/GenBank/DDBJ databases">
        <title>Cataloging the Phylogenetic Diversity of Human Bladder Bacteria.</title>
        <authorList>
            <person name="Du J."/>
        </authorList>
    </citation>
    <scope>NUCLEOTIDE SEQUENCE</scope>
    <source>
        <strain evidence="3">UMB9978</strain>
    </source>
</reference>
<evidence type="ECO:0000256" key="1">
    <source>
        <dbReference type="RuleBase" id="RU363076"/>
    </source>
</evidence>
<comment type="caution">
    <text evidence="1">Lacks conserved residue(s) required for the propagation of feature annotation.</text>
</comment>
<dbReference type="AlphaFoldDB" id="A0AAP4FGS7"/>
<dbReference type="InterPro" id="IPR002994">
    <property type="entry name" value="Surf1/Shy1"/>
</dbReference>
<accession>A0AAP4FGS7</accession>
<feature type="region of interest" description="Disordered" evidence="2">
    <location>
        <begin position="276"/>
        <end position="313"/>
    </location>
</feature>
<evidence type="ECO:0000313" key="4">
    <source>
        <dbReference type="Proteomes" id="UP001240483"/>
    </source>
</evidence>
<keyword evidence="1" id="KW-1133">Transmembrane helix</keyword>
<keyword evidence="1" id="KW-0472">Membrane</keyword>
<gene>
    <name evidence="3" type="ORF">QP116_05790</name>
</gene>
<organism evidence="3 4">
    <name type="scientific">Pseudoglutamicibacter cumminsii</name>
    <dbReference type="NCBI Taxonomy" id="156979"/>
    <lineage>
        <taxon>Bacteria</taxon>
        <taxon>Bacillati</taxon>
        <taxon>Actinomycetota</taxon>
        <taxon>Actinomycetes</taxon>
        <taxon>Micrococcales</taxon>
        <taxon>Micrococcaceae</taxon>
        <taxon>Pseudoglutamicibacter</taxon>
    </lineage>
</organism>
<comment type="subcellular location">
    <subcellularLocation>
        <location evidence="1">Cell membrane</location>
        <topology evidence="1">Multi-pass membrane protein</topology>
    </subcellularLocation>
</comment>
<name>A0AAP4FGS7_9MICC</name>